<evidence type="ECO:0000313" key="5">
    <source>
        <dbReference type="Proteomes" id="UP001142055"/>
    </source>
</evidence>
<dbReference type="Gene3D" id="3.90.70.10">
    <property type="entry name" value="Cysteine proteinases"/>
    <property type="match status" value="1"/>
</dbReference>
<evidence type="ECO:0000256" key="1">
    <source>
        <dbReference type="ARBA" id="ARBA00008455"/>
    </source>
</evidence>
<dbReference type="InterPro" id="IPR038765">
    <property type="entry name" value="Papain-like_cys_pep_sf"/>
</dbReference>
<dbReference type="PROSITE" id="PS00639">
    <property type="entry name" value="THIOL_PROTEASE_HIS"/>
    <property type="match status" value="1"/>
</dbReference>
<sequence length="89" mass="10255">MKYGLVVIYIHGSETNFRNLHKGILRGIAYGDIKGDHAVVLVGWGWKQDIDYWIIRNSWGTEWGDAGYGMVERHHNSLGINNFIYYAIL</sequence>
<dbReference type="PROSITE" id="PS00640">
    <property type="entry name" value="THIOL_PROTEASE_ASN"/>
    <property type="match status" value="1"/>
</dbReference>
<evidence type="ECO:0000259" key="3">
    <source>
        <dbReference type="Pfam" id="PF00112"/>
    </source>
</evidence>
<dbReference type="GO" id="GO:0008234">
    <property type="term" value="F:cysteine-type peptidase activity"/>
    <property type="evidence" value="ECO:0007669"/>
    <property type="project" value="InterPro"/>
</dbReference>
<dbReference type="SUPFAM" id="SSF54001">
    <property type="entry name" value="Cysteine proteinases"/>
    <property type="match status" value="1"/>
</dbReference>
<dbReference type="Pfam" id="PF00112">
    <property type="entry name" value="Peptidase_C1"/>
    <property type="match status" value="1"/>
</dbReference>
<comment type="caution">
    <text evidence="4">The sequence shown here is derived from an EMBL/GenBank/DDBJ whole genome shotgun (WGS) entry which is preliminary data.</text>
</comment>
<organism evidence="4 5">
    <name type="scientific">Blomia tropicalis</name>
    <name type="common">Mite</name>
    <dbReference type="NCBI Taxonomy" id="40697"/>
    <lineage>
        <taxon>Eukaryota</taxon>
        <taxon>Metazoa</taxon>
        <taxon>Ecdysozoa</taxon>
        <taxon>Arthropoda</taxon>
        <taxon>Chelicerata</taxon>
        <taxon>Arachnida</taxon>
        <taxon>Acari</taxon>
        <taxon>Acariformes</taxon>
        <taxon>Sarcoptiformes</taxon>
        <taxon>Astigmata</taxon>
        <taxon>Glycyphagoidea</taxon>
        <taxon>Echimyopodidae</taxon>
        <taxon>Blomia</taxon>
    </lineage>
</organism>
<accession>A0A9Q0M919</accession>
<evidence type="ECO:0000256" key="2">
    <source>
        <dbReference type="ARBA" id="ARBA00023157"/>
    </source>
</evidence>
<dbReference type="PANTHER" id="PTHR12411">
    <property type="entry name" value="CYSTEINE PROTEASE FAMILY C1-RELATED"/>
    <property type="match status" value="1"/>
</dbReference>
<name>A0A9Q0M919_BLOTA</name>
<reference evidence="4" key="1">
    <citation type="submission" date="2022-12" db="EMBL/GenBank/DDBJ databases">
        <title>Genome assemblies of Blomia tropicalis.</title>
        <authorList>
            <person name="Cui Y."/>
        </authorList>
    </citation>
    <scope>NUCLEOTIDE SEQUENCE</scope>
    <source>
        <tissue evidence="4">Adult mites</tissue>
    </source>
</reference>
<dbReference type="EMBL" id="JAPWDV010000002">
    <property type="protein sequence ID" value="KAJ6221059.1"/>
    <property type="molecule type" value="Genomic_DNA"/>
</dbReference>
<dbReference type="InterPro" id="IPR000668">
    <property type="entry name" value="Peptidase_C1A_C"/>
</dbReference>
<dbReference type="Proteomes" id="UP001142055">
    <property type="component" value="Chromosome 2"/>
</dbReference>
<dbReference type="InterPro" id="IPR025660">
    <property type="entry name" value="Pept_his_AS"/>
</dbReference>
<comment type="similarity">
    <text evidence="1">Belongs to the peptidase C1 family.</text>
</comment>
<keyword evidence="2" id="KW-1015">Disulfide bond</keyword>
<gene>
    <name evidence="4" type="ORF">RDWZM_006871</name>
</gene>
<dbReference type="AlphaFoldDB" id="A0A9Q0M919"/>
<dbReference type="InterPro" id="IPR025661">
    <property type="entry name" value="Pept_asp_AS"/>
</dbReference>
<protein>
    <recommendedName>
        <fullName evidence="3">Peptidase C1A papain C-terminal domain-containing protein</fullName>
    </recommendedName>
</protein>
<proteinExistence type="inferred from homology"/>
<evidence type="ECO:0000313" key="4">
    <source>
        <dbReference type="EMBL" id="KAJ6221059.1"/>
    </source>
</evidence>
<feature type="domain" description="Peptidase C1A papain C-terminal" evidence="3">
    <location>
        <begin position="2"/>
        <end position="87"/>
    </location>
</feature>
<dbReference type="GO" id="GO:0006508">
    <property type="term" value="P:proteolysis"/>
    <property type="evidence" value="ECO:0007669"/>
    <property type="project" value="InterPro"/>
</dbReference>
<keyword evidence="5" id="KW-1185">Reference proteome</keyword>
<dbReference type="InterPro" id="IPR013128">
    <property type="entry name" value="Peptidase_C1A"/>
</dbReference>